<comment type="pathway">
    <text evidence="2 7">Cofactor biosynthesis; molybdopterin biosynthesis.</text>
</comment>
<dbReference type="PANTHER" id="PTHR10192:SF5">
    <property type="entry name" value="GEPHYRIN"/>
    <property type="match status" value="1"/>
</dbReference>
<dbReference type="PANTHER" id="PTHR10192">
    <property type="entry name" value="MOLYBDOPTERIN BIOSYNTHESIS PROTEIN"/>
    <property type="match status" value="1"/>
</dbReference>
<dbReference type="Gene3D" id="3.40.980.10">
    <property type="entry name" value="MoaB/Mog-like domain"/>
    <property type="match status" value="1"/>
</dbReference>
<dbReference type="SUPFAM" id="SSF63882">
    <property type="entry name" value="MoeA N-terminal region -like"/>
    <property type="match status" value="1"/>
</dbReference>
<dbReference type="SUPFAM" id="SSF63867">
    <property type="entry name" value="MoeA C-terminal domain-like"/>
    <property type="match status" value="1"/>
</dbReference>
<dbReference type="InterPro" id="IPR036135">
    <property type="entry name" value="MoeA_linker/N_sf"/>
</dbReference>
<dbReference type="InterPro" id="IPR001453">
    <property type="entry name" value="MoaB/Mog_dom"/>
</dbReference>
<name>A0AAX2SCQ6_KOCRH</name>
<comment type="catalytic activity">
    <reaction evidence="6">
        <text>adenylyl-molybdopterin + molybdate = Mo-molybdopterin + AMP + H(+)</text>
        <dbReference type="Rhea" id="RHEA:35047"/>
        <dbReference type="ChEBI" id="CHEBI:15378"/>
        <dbReference type="ChEBI" id="CHEBI:36264"/>
        <dbReference type="ChEBI" id="CHEBI:62727"/>
        <dbReference type="ChEBI" id="CHEBI:71302"/>
        <dbReference type="ChEBI" id="CHEBI:456215"/>
        <dbReference type="EC" id="2.10.1.1"/>
    </reaction>
</comment>
<dbReference type="SMART" id="SM00852">
    <property type="entry name" value="MoCF_biosynth"/>
    <property type="match status" value="1"/>
</dbReference>
<keyword evidence="5 7" id="KW-0501">Molybdenum cofactor biosynthesis</keyword>
<comment type="caution">
    <text evidence="9">The sequence shown here is derived from an EMBL/GenBank/DDBJ whole genome shotgun (WGS) entry which is preliminary data.</text>
</comment>
<accession>A0AAX2SCQ6</accession>
<dbReference type="GO" id="GO:0061599">
    <property type="term" value="F:molybdopterin molybdotransferase activity"/>
    <property type="evidence" value="ECO:0007669"/>
    <property type="project" value="UniProtKB-UniRule"/>
</dbReference>
<evidence type="ECO:0000256" key="4">
    <source>
        <dbReference type="ARBA" id="ARBA00022505"/>
    </source>
</evidence>
<gene>
    <name evidence="9" type="ORF">E4P33_00225</name>
</gene>
<dbReference type="EMBL" id="SPNK01000001">
    <property type="protein sequence ID" value="TFI02986.1"/>
    <property type="molecule type" value="Genomic_DNA"/>
</dbReference>
<proteinExistence type="inferred from homology"/>
<dbReference type="GO" id="GO:0005829">
    <property type="term" value="C:cytosol"/>
    <property type="evidence" value="ECO:0007669"/>
    <property type="project" value="TreeGrafter"/>
</dbReference>
<evidence type="ECO:0000256" key="5">
    <source>
        <dbReference type="ARBA" id="ARBA00023150"/>
    </source>
</evidence>
<dbReference type="InterPro" id="IPR036425">
    <property type="entry name" value="MoaB/Mog-like_dom_sf"/>
</dbReference>
<dbReference type="Gene3D" id="2.40.340.10">
    <property type="entry name" value="MoeA, C-terminal, domain IV"/>
    <property type="match status" value="1"/>
</dbReference>
<reference evidence="9 10" key="1">
    <citation type="submission" date="2019-03" db="EMBL/GenBank/DDBJ databases">
        <title>Genome Sequencing and Assembly of Various Microbes Isolated from Alder Root Nodule.</title>
        <authorList>
            <person name="Swanson E."/>
            <person name="Sevigny J.L."/>
            <person name="Pesce C."/>
            <person name="Davis I."/>
            <person name="Kleiner V."/>
            <person name="Tisa L."/>
        </authorList>
    </citation>
    <scope>NUCLEOTIDE SEQUENCE [LARGE SCALE GENOMIC DNA]</scope>
    <source>
        <strain evidence="9 10">4R-31</strain>
    </source>
</reference>
<evidence type="ECO:0000313" key="9">
    <source>
        <dbReference type="EMBL" id="TFI02986.1"/>
    </source>
</evidence>
<organism evidence="9 10">
    <name type="scientific">Kocuria rhizophila</name>
    <dbReference type="NCBI Taxonomy" id="72000"/>
    <lineage>
        <taxon>Bacteria</taxon>
        <taxon>Bacillati</taxon>
        <taxon>Actinomycetota</taxon>
        <taxon>Actinomycetes</taxon>
        <taxon>Micrococcales</taxon>
        <taxon>Micrococcaceae</taxon>
        <taxon>Kocuria</taxon>
    </lineage>
</organism>
<dbReference type="Gene3D" id="2.170.190.11">
    <property type="entry name" value="Molybdopterin biosynthesis moea protein, domain 3"/>
    <property type="match status" value="1"/>
</dbReference>
<keyword evidence="7" id="KW-0808">Transferase</keyword>
<dbReference type="InterPro" id="IPR036688">
    <property type="entry name" value="MoeA_C_domain_IV_sf"/>
</dbReference>
<feature type="domain" description="MoaB/Mog" evidence="8">
    <location>
        <begin position="201"/>
        <end position="341"/>
    </location>
</feature>
<dbReference type="NCBIfam" id="NF045515">
    <property type="entry name" value="Glp_gephyrin"/>
    <property type="match status" value="1"/>
</dbReference>
<dbReference type="Pfam" id="PF03454">
    <property type="entry name" value="MoeA_C"/>
    <property type="match status" value="1"/>
</dbReference>
<dbReference type="AlphaFoldDB" id="A0AAX2SCQ6"/>
<dbReference type="NCBIfam" id="TIGR00177">
    <property type="entry name" value="molyb_syn"/>
    <property type="match status" value="1"/>
</dbReference>
<dbReference type="EC" id="2.10.1.1" evidence="7"/>
<comment type="cofactor">
    <cofactor evidence="7">
        <name>Mg(2+)</name>
        <dbReference type="ChEBI" id="CHEBI:18420"/>
    </cofactor>
</comment>
<evidence type="ECO:0000313" key="10">
    <source>
        <dbReference type="Proteomes" id="UP000298017"/>
    </source>
</evidence>
<keyword evidence="7" id="KW-0479">Metal-binding</keyword>
<keyword evidence="7" id="KW-0460">Magnesium</keyword>
<keyword evidence="4 7" id="KW-0500">Molybdenum</keyword>
<evidence type="ECO:0000256" key="3">
    <source>
        <dbReference type="ARBA" id="ARBA00010763"/>
    </source>
</evidence>
<dbReference type="Proteomes" id="UP000298017">
    <property type="component" value="Unassembled WGS sequence"/>
</dbReference>
<evidence type="ECO:0000256" key="7">
    <source>
        <dbReference type="RuleBase" id="RU365090"/>
    </source>
</evidence>
<comment type="similarity">
    <text evidence="3 7">Belongs to the MoeA family.</text>
</comment>
<dbReference type="Pfam" id="PF03453">
    <property type="entry name" value="MoeA_N"/>
    <property type="match status" value="1"/>
</dbReference>
<dbReference type="GO" id="GO:0006777">
    <property type="term" value="P:Mo-molybdopterin cofactor biosynthetic process"/>
    <property type="evidence" value="ECO:0007669"/>
    <property type="project" value="UniProtKB-UniRule"/>
</dbReference>
<keyword evidence="10" id="KW-1185">Reference proteome</keyword>
<sequence length="449" mass="46074">MSRTPSAHRTISEHREAVRALLRCARARGREDDAARPVPLAAARGRVLAEDLVAPLDLPPHTNSQMDGFAVRVADLAPAHRAGQVTLPVHGTRAAGAAPAPHVPGTATAVMTGAVLPEGADAVIPVERVLPPRFDTPTVTVAAADVPREGSFVREAGSDVARGEVALPAGTVLGAAALGACAALGLTGEDPVTVQHGPRVLVVSGGDEVVPAGRPLPAGSVHDANGPLLEAWLTGQGAARVSRLRVDDDPHAFLGALRAALEESRADLVVTSGGISAGAFEVVRQGLERAGTRMWFGHVDMQPGGPQGCGLLRGTPVLCLPGNPVSTWVSCEVFLRAALADVWACCPPARWTSARLDAPVEPLESRTQLRRGTLLPTAPARVALVGGASSHLLTAAARADVLVRIPPGTGTLPRGTEMDMLVLDGGVVTRCSETSDEAAGAPRGARNGP</sequence>
<dbReference type="Gene3D" id="3.90.105.10">
    <property type="entry name" value="Molybdopterin biosynthesis moea protein, domain 2"/>
    <property type="match status" value="1"/>
</dbReference>
<dbReference type="GO" id="GO:0046872">
    <property type="term" value="F:metal ion binding"/>
    <property type="evidence" value="ECO:0007669"/>
    <property type="project" value="UniProtKB-UniRule"/>
</dbReference>
<protein>
    <recommendedName>
        <fullName evidence="7">Molybdopterin molybdenumtransferase</fullName>
        <ecNumber evidence="7">2.10.1.1</ecNumber>
    </recommendedName>
</protein>
<comment type="function">
    <text evidence="1 7">Catalyzes the insertion of molybdate into adenylated molybdopterin with the concomitant release of AMP.</text>
</comment>
<dbReference type="RefSeq" id="WP_019309663.1">
    <property type="nucleotide sequence ID" value="NZ_CP072262.1"/>
</dbReference>
<evidence type="ECO:0000259" key="8">
    <source>
        <dbReference type="SMART" id="SM00852"/>
    </source>
</evidence>
<dbReference type="CDD" id="cd00887">
    <property type="entry name" value="MoeA"/>
    <property type="match status" value="1"/>
</dbReference>
<evidence type="ECO:0000256" key="1">
    <source>
        <dbReference type="ARBA" id="ARBA00002901"/>
    </source>
</evidence>
<dbReference type="InterPro" id="IPR005111">
    <property type="entry name" value="MoeA_C_domain_IV"/>
</dbReference>
<dbReference type="SUPFAM" id="SSF53218">
    <property type="entry name" value="Molybdenum cofactor biosynthesis proteins"/>
    <property type="match status" value="1"/>
</dbReference>
<evidence type="ECO:0000256" key="6">
    <source>
        <dbReference type="ARBA" id="ARBA00047317"/>
    </source>
</evidence>
<evidence type="ECO:0000256" key="2">
    <source>
        <dbReference type="ARBA" id="ARBA00005046"/>
    </source>
</evidence>
<dbReference type="InterPro" id="IPR038987">
    <property type="entry name" value="MoeA-like"/>
</dbReference>
<dbReference type="InterPro" id="IPR005110">
    <property type="entry name" value="MoeA_linker/N"/>
</dbReference>
<dbReference type="Pfam" id="PF00994">
    <property type="entry name" value="MoCF_biosynth"/>
    <property type="match status" value="1"/>
</dbReference>